<evidence type="ECO:0000256" key="2">
    <source>
        <dbReference type="SAM" id="MobiDB-lite"/>
    </source>
</evidence>
<gene>
    <name evidence="3" type="ORF">GCM10011610_01180</name>
</gene>
<proteinExistence type="predicted"/>
<dbReference type="Pfam" id="PF00268">
    <property type="entry name" value="Ribonuc_red_sm"/>
    <property type="match status" value="1"/>
</dbReference>
<keyword evidence="4" id="KW-1185">Reference proteome</keyword>
<feature type="compositionally biased region" description="Polar residues" evidence="2">
    <location>
        <begin position="113"/>
        <end position="126"/>
    </location>
</feature>
<dbReference type="EMBL" id="BMNE01000001">
    <property type="protein sequence ID" value="GGN66333.1"/>
    <property type="molecule type" value="Genomic_DNA"/>
</dbReference>
<feature type="compositionally biased region" description="Basic residues" evidence="2">
    <location>
        <begin position="32"/>
        <end position="46"/>
    </location>
</feature>
<dbReference type="Gene3D" id="1.10.620.20">
    <property type="entry name" value="Ribonucleotide Reductase, subunit A"/>
    <property type="match status" value="1"/>
</dbReference>
<evidence type="ECO:0000256" key="1">
    <source>
        <dbReference type="ARBA" id="ARBA00001962"/>
    </source>
</evidence>
<comment type="cofactor">
    <cofactor evidence="1">
        <name>Fe cation</name>
        <dbReference type="ChEBI" id="CHEBI:24875"/>
    </cofactor>
</comment>
<dbReference type="SUPFAM" id="SSF47240">
    <property type="entry name" value="Ferritin-like"/>
    <property type="match status" value="1"/>
</dbReference>
<sequence>MSNDIPSWESFTADEKQLTMRVFTGLTLPATHPRHRRRGRAVPRRGNHTEEAVLNIAFVESVHAKSYSSILCSTKEIDETFRWSDENSRRLEMTTSRSSYRQPPAIDSRKSRPSTLSRGSTAATAS</sequence>
<feature type="region of interest" description="Disordered" evidence="2">
    <location>
        <begin position="85"/>
        <end position="126"/>
    </location>
</feature>
<dbReference type="Proteomes" id="UP000658127">
    <property type="component" value="Unassembled WGS sequence"/>
</dbReference>
<name>A0ABQ2K2N9_9NOCA</name>
<protein>
    <submittedName>
        <fullName evidence="3">Uncharacterized protein</fullName>
    </submittedName>
</protein>
<organism evidence="3 4">
    <name type="scientific">Nocardia rhizosphaerihabitans</name>
    <dbReference type="NCBI Taxonomy" id="1691570"/>
    <lineage>
        <taxon>Bacteria</taxon>
        <taxon>Bacillati</taxon>
        <taxon>Actinomycetota</taxon>
        <taxon>Actinomycetes</taxon>
        <taxon>Mycobacteriales</taxon>
        <taxon>Nocardiaceae</taxon>
        <taxon>Nocardia</taxon>
    </lineage>
</organism>
<dbReference type="InterPro" id="IPR009078">
    <property type="entry name" value="Ferritin-like_SF"/>
</dbReference>
<dbReference type="InterPro" id="IPR012348">
    <property type="entry name" value="RNR-like"/>
</dbReference>
<reference evidence="4" key="1">
    <citation type="journal article" date="2019" name="Int. J. Syst. Evol. Microbiol.">
        <title>The Global Catalogue of Microorganisms (GCM) 10K type strain sequencing project: providing services to taxonomists for standard genome sequencing and annotation.</title>
        <authorList>
            <consortium name="The Broad Institute Genomics Platform"/>
            <consortium name="The Broad Institute Genome Sequencing Center for Infectious Disease"/>
            <person name="Wu L."/>
            <person name="Ma J."/>
        </authorList>
    </citation>
    <scope>NUCLEOTIDE SEQUENCE [LARGE SCALE GENOMIC DNA]</scope>
    <source>
        <strain evidence="4">CGMCC 4.7329</strain>
    </source>
</reference>
<evidence type="ECO:0000313" key="3">
    <source>
        <dbReference type="EMBL" id="GGN66333.1"/>
    </source>
</evidence>
<comment type="caution">
    <text evidence="3">The sequence shown here is derived from an EMBL/GenBank/DDBJ whole genome shotgun (WGS) entry which is preliminary data.</text>
</comment>
<dbReference type="InterPro" id="IPR000358">
    <property type="entry name" value="RNR_small_fam"/>
</dbReference>
<accession>A0ABQ2K2N9</accession>
<evidence type="ECO:0000313" key="4">
    <source>
        <dbReference type="Proteomes" id="UP000658127"/>
    </source>
</evidence>
<feature type="region of interest" description="Disordered" evidence="2">
    <location>
        <begin position="25"/>
        <end position="47"/>
    </location>
</feature>